<dbReference type="Pfam" id="PF07224">
    <property type="entry name" value="Chlorophyllase"/>
    <property type="match status" value="1"/>
</dbReference>
<reference evidence="1" key="1">
    <citation type="journal article" date="2014" name="Front. Microbiol.">
        <title>High frequency of phylogenetically diverse reductive dehalogenase-homologous genes in deep subseafloor sedimentary metagenomes.</title>
        <authorList>
            <person name="Kawai M."/>
            <person name="Futagami T."/>
            <person name="Toyoda A."/>
            <person name="Takaki Y."/>
            <person name="Nishi S."/>
            <person name="Hori S."/>
            <person name="Arai W."/>
            <person name="Tsubouchi T."/>
            <person name="Morono Y."/>
            <person name="Uchiyama I."/>
            <person name="Ito T."/>
            <person name="Fujiyama A."/>
            <person name="Inagaki F."/>
            <person name="Takami H."/>
        </authorList>
    </citation>
    <scope>NUCLEOTIDE SEQUENCE</scope>
    <source>
        <strain evidence="1">Expedition CK06-06</strain>
    </source>
</reference>
<name>X0TV89_9ZZZZ</name>
<protein>
    <recommendedName>
        <fullName evidence="2">Alpha/beta hydrolase</fullName>
    </recommendedName>
</protein>
<evidence type="ECO:0008006" key="2">
    <source>
        <dbReference type="Google" id="ProtNLM"/>
    </source>
</evidence>
<dbReference type="Gene3D" id="3.40.50.1820">
    <property type="entry name" value="alpha/beta hydrolase"/>
    <property type="match status" value="1"/>
</dbReference>
<dbReference type="GO" id="GO:0015996">
    <property type="term" value="P:chlorophyll catabolic process"/>
    <property type="evidence" value="ECO:0007669"/>
    <property type="project" value="TreeGrafter"/>
</dbReference>
<evidence type="ECO:0000313" key="1">
    <source>
        <dbReference type="EMBL" id="GAF97169.1"/>
    </source>
</evidence>
<dbReference type="AlphaFoldDB" id="X0TV89"/>
<proteinExistence type="predicted"/>
<dbReference type="PANTHER" id="PTHR33428">
    <property type="entry name" value="CHLOROPHYLLASE-2, CHLOROPLASTIC"/>
    <property type="match status" value="1"/>
</dbReference>
<comment type="caution">
    <text evidence="1">The sequence shown here is derived from an EMBL/GenBank/DDBJ whole genome shotgun (WGS) entry which is preliminary data.</text>
</comment>
<dbReference type="InterPro" id="IPR029058">
    <property type="entry name" value="AB_hydrolase_fold"/>
</dbReference>
<feature type="non-terminal residue" evidence="1">
    <location>
        <position position="296"/>
    </location>
</feature>
<dbReference type="EMBL" id="BARS01010769">
    <property type="protein sequence ID" value="GAF97169.1"/>
    <property type="molecule type" value="Genomic_DNA"/>
</dbReference>
<dbReference type="ESTHER" id="9zzzz-x0tv89">
    <property type="family name" value="Chlorophyllase"/>
</dbReference>
<feature type="non-terminal residue" evidence="1">
    <location>
        <position position="1"/>
    </location>
</feature>
<sequence length="296" mass="33625">FMSTSDGMPRYWGFDFDSLPLNGRVWFPDGDGPFPLVLIVHGNHKMKDFSDPGYEYLGTLLAGRGFIAVSVDENFLNNKFWGENDARAFLLLEHLNVWDTWNQTQGHAFEGKVDMDRIALVGHSRGGESAAHAAAFNRLERYPDDANVKLDYNFNIRSVVAIAPCDGQYQPAGHSTALENVNYLVIHGGHDADVAAFMGLRQFNRVHFTDEDFRFKSAVYVYRANHNRFNTAWGRLDAPGLVSWIINDKPIMDMESQRKVAKVLISAFLEATLNNRDEYLPMFKDIRKAGQWLPED</sequence>
<dbReference type="PANTHER" id="PTHR33428:SF14">
    <property type="entry name" value="CARBOXYLESTERASE TYPE B DOMAIN-CONTAINING PROTEIN"/>
    <property type="match status" value="1"/>
</dbReference>
<accession>X0TV89</accession>
<dbReference type="SUPFAM" id="SSF53474">
    <property type="entry name" value="alpha/beta-Hydrolases"/>
    <property type="match status" value="1"/>
</dbReference>
<dbReference type="InterPro" id="IPR017395">
    <property type="entry name" value="Chlorophyllase-like"/>
</dbReference>
<dbReference type="GO" id="GO:0047746">
    <property type="term" value="F:chlorophyllase activity"/>
    <property type="evidence" value="ECO:0007669"/>
    <property type="project" value="TreeGrafter"/>
</dbReference>
<gene>
    <name evidence="1" type="ORF">S01H1_19840</name>
</gene>
<organism evidence="1">
    <name type="scientific">marine sediment metagenome</name>
    <dbReference type="NCBI Taxonomy" id="412755"/>
    <lineage>
        <taxon>unclassified sequences</taxon>
        <taxon>metagenomes</taxon>
        <taxon>ecological metagenomes</taxon>
    </lineage>
</organism>